<keyword evidence="2 3" id="KW-0175">Coiled coil</keyword>
<evidence type="ECO:0000256" key="3">
    <source>
        <dbReference type="SAM" id="Coils"/>
    </source>
</evidence>
<reference evidence="6 7" key="1">
    <citation type="submission" date="2022-08" db="EMBL/GenBank/DDBJ databases">
        <title>Reclassification of Massilia species as members of the genera Telluria, Duganella, Pseudoduganella, Mokoshia gen. nov. and Zemynaea gen. nov. using orthogonal and non-orthogonal genome-based approaches.</title>
        <authorList>
            <person name="Bowman J.P."/>
        </authorList>
    </citation>
    <scope>NUCLEOTIDE SEQUENCE [LARGE SCALE GENOMIC DNA]</scope>
    <source>
        <strain evidence="6 7">LMG 28164</strain>
    </source>
</reference>
<feature type="domain" description="Multidrug resistance protein MdtA-like barrel-sandwich hybrid" evidence="5">
    <location>
        <begin position="89"/>
        <end position="258"/>
    </location>
</feature>
<dbReference type="PANTHER" id="PTHR32347">
    <property type="entry name" value="EFFLUX SYSTEM COMPONENT YKNX-RELATED"/>
    <property type="match status" value="1"/>
</dbReference>
<evidence type="ECO:0000259" key="5">
    <source>
        <dbReference type="Pfam" id="PF25917"/>
    </source>
</evidence>
<comment type="subcellular location">
    <subcellularLocation>
        <location evidence="1">Cell envelope</location>
    </subcellularLocation>
</comment>
<accession>A0ABT2AC36</accession>
<gene>
    <name evidence="6" type="ORF">NX782_21240</name>
</gene>
<dbReference type="InterPro" id="IPR058625">
    <property type="entry name" value="MdtA-like_BSH"/>
</dbReference>
<keyword evidence="7" id="KW-1185">Reference proteome</keyword>
<keyword evidence="4" id="KW-0812">Transmembrane</keyword>
<dbReference type="EMBL" id="JANUGX010000030">
    <property type="protein sequence ID" value="MCS0591722.1"/>
    <property type="molecule type" value="Genomic_DNA"/>
</dbReference>
<sequence length="415" mass="45259">MDQAIGIDTLRRRHLLRLATGILLCAGFLAAAWGINRAVRPAVLASDIVVAEVRRGNVDNTINAAGVVIPVHEEVVSSPGASRVARVLAKPGQQVKQGELLLELDDREIRLALEALKEQLAQQENRIVTLKLEMEQKLKQTASAIELLEIDLQASRALRERNRKLRESGLVSGQDLLTSELNVQRNEVQLRQQRALIEDTRGSTASSIAAANLQKAILQKQIARQEGLLEQTRVRAPFSGMLTSLVEEAGASVAAGQLVARVSELNNYRVEATLSDFHARQLAAGQPVRVEQNGEVLAGTVRTILPEIQNGTIKLLVDLEQPHNPHLRNKMRVDANIVTERRANVLVLDNGSAFNGKGRQPAFAVRDGAAHKILLTLGASDGKVIEVVDGAQAGERFIVSDTSAFKDLDRIRITE</sequence>
<dbReference type="Gene3D" id="2.40.50.100">
    <property type="match status" value="1"/>
</dbReference>
<keyword evidence="4" id="KW-1133">Transmembrane helix</keyword>
<protein>
    <submittedName>
        <fullName evidence="6">HlyD family efflux transporter periplasmic adaptor subunit</fullName>
    </submittedName>
</protein>
<comment type="caution">
    <text evidence="6">The sequence shown here is derived from an EMBL/GenBank/DDBJ whole genome shotgun (WGS) entry which is preliminary data.</text>
</comment>
<dbReference type="RefSeq" id="WP_258847489.1">
    <property type="nucleotide sequence ID" value="NZ_JANUGX010000030.1"/>
</dbReference>
<organism evidence="6 7">
    <name type="scientific">Massilia norwichensis</name>
    <dbReference type="NCBI Taxonomy" id="1442366"/>
    <lineage>
        <taxon>Bacteria</taxon>
        <taxon>Pseudomonadati</taxon>
        <taxon>Pseudomonadota</taxon>
        <taxon>Betaproteobacteria</taxon>
        <taxon>Burkholderiales</taxon>
        <taxon>Oxalobacteraceae</taxon>
        <taxon>Telluria group</taxon>
        <taxon>Massilia</taxon>
    </lineage>
</organism>
<dbReference type="Gene3D" id="2.40.420.20">
    <property type="match status" value="1"/>
</dbReference>
<evidence type="ECO:0000313" key="6">
    <source>
        <dbReference type="EMBL" id="MCS0591722.1"/>
    </source>
</evidence>
<dbReference type="Gene3D" id="2.40.30.170">
    <property type="match status" value="1"/>
</dbReference>
<feature type="transmembrane region" description="Helical" evidence="4">
    <location>
        <begin position="15"/>
        <end position="35"/>
    </location>
</feature>
<keyword evidence="4" id="KW-0472">Membrane</keyword>
<proteinExistence type="predicted"/>
<dbReference type="Gene3D" id="1.10.287.470">
    <property type="entry name" value="Helix hairpin bin"/>
    <property type="match status" value="1"/>
</dbReference>
<name>A0ABT2AC36_9BURK</name>
<evidence type="ECO:0000256" key="1">
    <source>
        <dbReference type="ARBA" id="ARBA00004196"/>
    </source>
</evidence>
<dbReference type="Proteomes" id="UP001205560">
    <property type="component" value="Unassembled WGS sequence"/>
</dbReference>
<dbReference type="InterPro" id="IPR050465">
    <property type="entry name" value="UPF0194_transport"/>
</dbReference>
<evidence type="ECO:0000313" key="7">
    <source>
        <dbReference type="Proteomes" id="UP001205560"/>
    </source>
</evidence>
<dbReference type="Pfam" id="PF25917">
    <property type="entry name" value="BSH_RND"/>
    <property type="match status" value="1"/>
</dbReference>
<evidence type="ECO:0000256" key="2">
    <source>
        <dbReference type="ARBA" id="ARBA00023054"/>
    </source>
</evidence>
<feature type="coiled-coil region" evidence="3">
    <location>
        <begin position="106"/>
        <end position="151"/>
    </location>
</feature>
<dbReference type="SUPFAM" id="SSF111369">
    <property type="entry name" value="HlyD-like secretion proteins"/>
    <property type="match status" value="1"/>
</dbReference>
<evidence type="ECO:0000256" key="4">
    <source>
        <dbReference type="SAM" id="Phobius"/>
    </source>
</evidence>